<protein>
    <submittedName>
        <fullName evidence="9">BTAD domain-containing putative transcriptional regulator</fullName>
    </submittedName>
</protein>
<dbReference type="SUPFAM" id="SSF48452">
    <property type="entry name" value="TPR-like"/>
    <property type="match status" value="1"/>
</dbReference>
<dbReference type="Gene3D" id="1.10.10.10">
    <property type="entry name" value="Winged helix-like DNA-binding domain superfamily/Winged helix DNA-binding domain"/>
    <property type="match status" value="1"/>
</dbReference>
<comment type="similarity">
    <text evidence="1">Belongs to the AfsR/DnrI/RedD regulatory family.</text>
</comment>
<evidence type="ECO:0000256" key="2">
    <source>
        <dbReference type="ARBA" id="ARBA00023012"/>
    </source>
</evidence>
<reference evidence="9 10" key="1">
    <citation type="submission" date="2024-06" db="EMBL/GenBank/DDBJ databases">
        <title>The Natural Products Discovery Center: Release of the First 8490 Sequenced Strains for Exploring Actinobacteria Biosynthetic Diversity.</title>
        <authorList>
            <person name="Kalkreuter E."/>
            <person name="Kautsar S.A."/>
            <person name="Yang D."/>
            <person name="Bader C.D."/>
            <person name="Teijaro C.N."/>
            <person name="Fluegel L."/>
            <person name="Davis C.M."/>
            <person name="Simpson J.R."/>
            <person name="Lauterbach L."/>
            <person name="Steele A.D."/>
            <person name="Gui C."/>
            <person name="Meng S."/>
            <person name="Li G."/>
            <person name="Viehrig K."/>
            <person name="Ye F."/>
            <person name="Su P."/>
            <person name="Kiefer A.F."/>
            <person name="Nichols A."/>
            <person name="Cepeda A.J."/>
            <person name="Yan W."/>
            <person name="Fan B."/>
            <person name="Jiang Y."/>
            <person name="Adhikari A."/>
            <person name="Zheng C.-J."/>
            <person name="Schuster L."/>
            <person name="Cowan T.M."/>
            <person name="Smanski M.J."/>
            <person name="Chevrette M.G."/>
            <person name="De Carvalho L.P.S."/>
            <person name="Shen B."/>
        </authorList>
    </citation>
    <scope>NUCLEOTIDE SEQUENCE [LARGE SCALE GENOMIC DNA]</scope>
    <source>
        <strain evidence="9 10">NPDC000155</strain>
    </source>
</reference>
<dbReference type="EMBL" id="JBEPFB010000005">
    <property type="protein sequence ID" value="MER7373461.1"/>
    <property type="molecule type" value="Genomic_DNA"/>
</dbReference>
<keyword evidence="10" id="KW-1185">Reference proteome</keyword>
<name>A0ABV1XPJ8_9ACTN</name>
<dbReference type="Pfam" id="PF00486">
    <property type="entry name" value="Trans_reg_C"/>
    <property type="match status" value="1"/>
</dbReference>
<evidence type="ECO:0000259" key="8">
    <source>
        <dbReference type="PROSITE" id="PS51755"/>
    </source>
</evidence>
<dbReference type="InterPro" id="IPR005302">
    <property type="entry name" value="MoCF_Sase_C"/>
</dbReference>
<evidence type="ECO:0000313" key="10">
    <source>
        <dbReference type="Proteomes" id="UP001486207"/>
    </source>
</evidence>
<accession>A0ABV1XPJ8</accession>
<keyword evidence="3" id="KW-0805">Transcription regulation</keyword>
<gene>
    <name evidence="9" type="ORF">ABT384_12465</name>
</gene>
<organism evidence="9 10">
    <name type="scientific">Streptomyces lanatus</name>
    <dbReference type="NCBI Taxonomy" id="66900"/>
    <lineage>
        <taxon>Bacteria</taxon>
        <taxon>Bacillati</taxon>
        <taxon>Actinomycetota</taxon>
        <taxon>Actinomycetes</taxon>
        <taxon>Kitasatosporales</taxon>
        <taxon>Streptomycetaceae</taxon>
        <taxon>Streptomyces</taxon>
    </lineage>
</organism>
<dbReference type="SMART" id="SM01043">
    <property type="entry name" value="BTAD"/>
    <property type="match status" value="1"/>
</dbReference>
<dbReference type="InterPro" id="IPR005158">
    <property type="entry name" value="BTAD"/>
</dbReference>
<dbReference type="Pfam" id="PF03704">
    <property type="entry name" value="BTAD"/>
    <property type="match status" value="1"/>
</dbReference>
<keyword evidence="5" id="KW-0804">Transcription</keyword>
<dbReference type="SUPFAM" id="SSF46894">
    <property type="entry name" value="C-terminal effector domain of the bipartite response regulators"/>
    <property type="match status" value="1"/>
</dbReference>
<evidence type="ECO:0000256" key="5">
    <source>
        <dbReference type="ARBA" id="ARBA00023163"/>
    </source>
</evidence>
<feature type="domain" description="OmpR/PhoB-type" evidence="8">
    <location>
        <begin position="312"/>
        <end position="412"/>
    </location>
</feature>
<dbReference type="InterPro" id="IPR001867">
    <property type="entry name" value="OmpR/PhoB-type_DNA-bd"/>
</dbReference>
<dbReference type="InterPro" id="IPR036388">
    <property type="entry name" value="WH-like_DNA-bd_sf"/>
</dbReference>
<dbReference type="Gene3D" id="1.25.40.10">
    <property type="entry name" value="Tetratricopeptide repeat domain"/>
    <property type="match status" value="1"/>
</dbReference>
<evidence type="ECO:0000259" key="7">
    <source>
        <dbReference type="PROSITE" id="PS51340"/>
    </source>
</evidence>
<dbReference type="PANTHER" id="PTHR35807:SF1">
    <property type="entry name" value="TRANSCRIPTIONAL REGULATOR REDD"/>
    <property type="match status" value="1"/>
</dbReference>
<keyword evidence="2" id="KW-0902">Two-component regulatory system</keyword>
<sequence>MTERPEAWDTALCLAEQARDGDTAARDQLHDAVQRLCGDPELLSYRDPGQTVAHLTGLLDDLGEPEIAQSLLRQCVSRLTAKGTDGGSPRAALNHIAVALAERGQLPAAQRVSSTAATLGRPSSRADFTDLTITFANLAAVELGLDDPETAARSAERAAGFLRMSPVDGRPEALLELRLRVVSLLTAAARARNDHAKADAHLDDLGDIARALVAELGAEHPKSLSALVTLALAECESATAAGDRERSERAVDVLLIAAQKAAAFAGRRHPLAVSALASLAAAEGLVAAGSGDGERLTRARALMAARVRAESRPAVRHAAVPAPRTFSLLGPVRARRDDRTVALASDRERLLLAKLLLNAGRVVPTDELMRAAWGDDFQVSPLRLLLFHMARLQRDLGPDVLVNEPSGYLIRLTPGSLDLHEARELVERSRRAQGSEQARELLNQALALWTGDPLAGLPGPYAREQRALLRAWHVDLVEARLELDLELGRDHDELITELADRVAGNPQSQRLLELLLATLDREAASDEAPDRYAGARRVLADALGVAPSASLRDLARRIHEEETP</sequence>
<dbReference type="InterPro" id="IPR016032">
    <property type="entry name" value="Sig_transdc_resp-reg_C-effctor"/>
</dbReference>
<dbReference type="InterPro" id="IPR011990">
    <property type="entry name" value="TPR-like_helical_dom_sf"/>
</dbReference>
<keyword evidence="4 6" id="KW-0238">DNA-binding</keyword>
<dbReference type="RefSeq" id="WP_190067860.1">
    <property type="nucleotide sequence ID" value="NZ_BNBM01000001.1"/>
</dbReference>
<proteinExistence type="inferred from homology"/>
<evidence type="ECO:0000256" key="1">
    <source>
        <dbReference type="ARBA" id="ARBA00005820"/>
    </source>
</evidence>
<dbReference type="SMART" id="SM00862">
    <property type="entry name" value="Trans_reg_C"/>
    <property type="match status" value="1"/>
</dbReference>
<evidence type="ECO:0000256" key="4">
    <source>
        <dbReference type="ARBA" id="ARBA00023125"/>
    </source>
</evidence>
<comment type="caution">
    <text evidence="9">The sequence shown here is derived from an EMBL/GenBank/DDBJ whole genome shotgun (WGS) entry which is preliminary data.</text>
</comment>
<evidence type="ECO:0000313" key="9">
    <source>
        <dbReference type="EMBL" id="MER7373461.1"/>
    </source>
</evidence>
<dbReference type="Proteomes" id="UP001486207">
    <property type="component" value="Unassembled WGS sequence"/>
</dbReference>
<evidence type="ECO:0000256" key="3">
    <source>
        <dbReference type="ARBA" id="ARBA00023015"/>
    </source>
</evidence>
<feature type="domain" description="MOSC" evidence="7">
    <location>
        <begin position="509"/>
        <end position="564"/>
    </location>
</feature>
<feature type="DNA-binding region" description="OmpR/PhoB-type" evidence="6">
    <location>
        <begin position="312"/>
        <end position="412"/>
    </location>
</feature>
<dbReference type="PROSITE" id="PS51755">
    <property type="entry name" value="OMPR_PHOB"/>
    <property type="match status" value="1"/>
</dbReference>
<dbReference type="InterPro" id="IPR051677">
    <property type="entry name" value="AfsR-DnrI-RedD_regulator"/>
</dbReference>
<dbReference type="PANTHER" id="PTHR35807">
    <property type="entry name" value="TRANSCRIPTIONAL REGULATOR REDD-RELATED"/>
    <property type="match status" value="1"/>
</dbReference>
<evidence type="ECO:0000256" key="6">
    <source>
        <dbReference type="PROSITE-ProRule" id="PRU01091"/>
    </source>
</evidence>
<dbReference type="PROSITE" id="PS51340">
    <property type="entry name" value="MOSC"/>
    <property type="match status" value="1"/>
</dbReference>